<proteinExistence type="predicted"/>
<dbReference type="EMBL" id="SMCQ01000006">
    <property type="protein sequence ID" value="TCW00718.1"/>
    <property type="molecule type" value="Genomic_DNA"/>
</dbReference>
<protein>
    <recommendedName>
        <fullName evidence="3">HEAT repeat protein</fullName>
    </recommendedName>
</protein>
<evidence type="ECO:0000313" key="1">
    <source>
        <dbReference type="EMBL" id="TCW00718.1"/>
    </source>
</evidence>
<organism evidence="1 2">
    <name type="scientific">Longibaculum muris</name>
    <dbReference type="NCBI Taxonomy" id="1796628"/>
    <lineage>
        <taxon>Bacteria</taxon>
        <taxon>Bacillati</taxon>
        <taxon>Bacillota</taxon>
        <taxon>Erysipelotrichia</taxon>
        <taxon>Erysipelotrichales</taxon>
        <taxon>Coprobacillaceae</taxon>
        <taxon>Longibaculum</taxon>
    </lineage>
</organism>
<gene>
    <name evidence="1" type="ORF">EDD60_10649</name>
</gene>
<dbReference type="AlphaFoldDB" id="A0A4R3Z8Q5"/>
<keyword evidence="2" id="KW-1185">Reference proteome</keyword>
<accession>A0A4R3Z8Q5</accession>
<sequence>MKSNLQQLKQRGQFDEQEYNQFLDLSKADLISHLHDFASIRTACIRILSQNYHQDEDYTSILLQQLHKEKALYTKIEIQNQLTQYGDIPMMCQYLGKIGHNQYRQLPVKGSLKKSYPLPRDIIARSLAYISIEKFNLFFDCLNSLSREQLLEAIDALGFLCFYHQELANEETYSFVCQQIEKYSQDDLMMFKLITCLSAFPQSQPLLLELLQTKKHPTLIKEVERSLKIIHQSNNHLN</sequence>
<dbReference type="Proteomes" id="UP000295515">
    <property type="component" value="Unassembled WGS sequence"/>
</dbReference>
<name>A0A4R3Z8Q5_9FIRM</name>
<evidence type="ECO:0008006" key="3">
    <source>
        <dbReference type="Google" id="ProtNLM"/>
    </source>
</evidence>
<comment type="caution">
    <text evidence="1">The sequence shown here is derived from an EMBL/GenBank/DDBJ whole genome shotgun (WGS) entry which is preliminary data.</text>
</comment>
<dbReference type="RefSeq" id="WP_243646644.1">
    <property type="nucleotide sequence ID" value="NZ_JANKBF010000004.1"/>
</dbReference>
<evidence type="ECO:0000313" key="2">
    <source>
        <dbReference type="Proteomes" id="UP000295515"/>
    </source>
</evidence>
<reference evidence="1 2" key="1">
    <citation type="submission" date="2019-03" db="EMBL/GenBank/DDBJ databases">
        <title>Genomic Encyclopedia of Type Strains, Phase IV (KMG-IV): sequencing the most valuable type-strain genomes for metagenomic binning, comparative biology and taxonomic classification.</title>
        <authorList>
            <person name="Goeker M."/>
        </authorList>
    </citation>
    <scope>NUCLEOTIDE SEQUENCE [LARGE SCALE GENOMIC DNA]</scope>
    <source>
        <strain evidence="1 2">DSM 29487</strain>
    </source>
</reference>
<dbReference type="GeneID" id="98915013"/>